<keyword evidence="3" id="KW-1185">Reference proteome</keyword>
<comment type="caution">
    <text evidence="2">The sequence shown here is derived from an EMBL/GenBank/DDBJ whole genome shotgun (WGS) entry which is preliminary data.</text>
</comment>
<feature type="compositionally biased region" description="Low complexity" evidence="1">
    <location>
        <begin position="62"/>
        <end position="90"/>
    </location>
</feature>
<dbReference type="Proteomes" id="UP000440578">
    <property type="component" value="Unassembled WGS sequence"/>
</dbReference>
<name>A0A6A4WR60_AMPAM</name>
<evidence type="ECO:0000313" key="3">
    <source>
        <dbReference type="Proteomes" id="UP000440578"/>
    </source>
</evidence>
<dbReference type="GO" id="GO:0051205">
    <property type="term" value="P:protein insertion into membrane"/>
    <property type="evidence" value="ECO:0007669"/>
    <property type="project" value="TreeGrafter"/>
</dbReference>
<sequence length="188" mass="19222">MHGQVTFQYFLHKGPGAGTVLFQLYGQKCRVCVRQRQRDRARAAAAAEGVGVAAPPTPPPEAEGATAAGPAGPAGAAGPAEPAGAVAGPAGPAGAVGGPAGAVGGPVGAGGAAEEEDDVPYSNPMWYPDEVRRVLMELYCQVSSKLYPHLPRPQPPAGHQRRFGRPQQAHDPALCQGCAAGTCRMVRR</sequence>
<dbReference type="GO" id="GO:0006612">
    <property type="term" value="P:protein targeting to membrane"/>
    <property type="evidence" value="ECO:0007669"/>
    <property type="project" value="TreeGrafter"/>
</dbReference>
<dbReference type="PANTHER" id="PTHR14402:SF10">
    <property type="entry name" value="3CXXC-TYPE DOMAIN-CONTAINING PROTEIN"/>
    <property type="match status" value="1"/>
</dbReference>
<gene>
    <name evidence="2" type="ORF">FJT64_019131</name>
</gene>
<dbReference type="EMBL" id="VIIS01000376">
    <property type="protein sequence ID" value="KAF0309777.1"/>
    <property type="molecule type" value="Genomic_DNA"/>
</dbReference>
<dbReference type="OrthoDB" id="8121437at2759"/>
<dbReference type="GO" id="GO:0031849">
    <property type="term" value="F:olfactory receptor binding"/>
    <property type="evidence" value="ECO:0007669"/>
    <property type="project" value="TreeGrafter"/>
</dbReference>
<accession>A0A6A4WR60</accession>
<proteinExistence type="predicted"/>
<feature type="region of interest" description="Disordered" evidence="1">
    <location>
        <begin position="47"/>
        <end position="90"/>
    </location>
</feature>
<evidence type="ECO:0000256" key="1">
    <source>
        <dbReference type="SAM" id="MobiDB-lite"/>
    </source>
</evidence>
<organism evidence="2 3">
    <name type="scientific">Amphibalanus amphitrite</name>
    <name type="common">Striped barnacle</name>
    <name type="synonym">Balanus amphitrite</name>
    <dbReference type="NCBI Taxonomy" id="1232801"/>
    <lineage>
        <taxon>Eukaryota</taxon>
        <taxon>Metazoa</taxon>
        <taxon>Ecdysozoa</taxon>
        <taxon>Arthropoda</taxon>
        <taxon>Crustacea</taxon>
        <taxon>Multicrustacea</taxon>
        <taxon>Cirripedia</taxon>
        <taxon>Thoracica</taxon>
        <taxon>Thoracicalcarea</taxon>
        <taxon>Balanomorpha</taxon>
        <taxon>Balanoidea</taxon>
        <taxon>Balanidae</taxon>
        <taxon>Amphibalaninae</taxon>
        <taxon>Amphibalanus</taxon>
    </lineage>
</organism>
<evidence type="ECO:0000313" key="2">
    <source>
        <dbReference type="EMBL" id="KAF0309777.1"/>
    </source>
</evidence>
<dbReference type="AlphaFoldDB" id="A0A6A4WR60"/>
<dbReference type="InterPro" id="IPR026096">
    <property type="entry name" value="R-trans_p"/>
</dbReference>
<reference evidence="2 3" key="1">
    <citation type="submission" date="2019-07" db="EMBL/GenBank/DDBJ databases">
        <title>Draft genome assembly of a fouling barnacle, Amphibalanus amphitrite (Darwin, 1854): The first reference genome for Thecostraca.</title>
        <authorList>
            <person name="Kim W."/>
        </authorList>
    </citation>
    <scope>NUCLEOTIDE SEQUENCE [LARGE SCALE GENOMIC DNA]</scope>
    <source>
        <strain evidence="2">SNU_AA5</strain>
        <tissue evidence="2">Soma without cirri and trophi</tissue>
    </source>
</reference>
<protein>
    <submittedName>
        <fullName evidence="2">Uncharacterized protein</fullName>
    </submittedName>
</protein>
<dbReference type="PANTHER" id="PTHR14402">
    <property type="entry name" value="RECEPTOR TRANSPORTING PROTEIN"/>
    <property type="match status" value="1"/>
</dbReference>